<proteinExistence type="predicted"/>
<gene>
    <name evidence="2" type="ORF">SY85_14400</name>
</gene>
<reference evidence="2 3" key="2">
    <citation type="journal article" date="2016" name="Int. J. Syst. Evol. Microbiol.">
        <title>Flavisolibacter tropicus sp. nov., isolated from tropical soil.</title>
        <authorList>
            <person name="Lee J.J."/>
            <person name="Kang M.S."/>
            <person name="Kim G.S."/>
            <person name="Lee C.S."/>
            <person name="Lim S."/>
            <person name="Lee J."/>
            <person name="Roh S.H."/>
            <person name="Kang H."/>
            <person name="Ha J.M."/>
            <person name="Bae S."/>
            <person name="Jung H.Y."/>
            <person name="Kim M.K."/>
        </authorList>
    </citation>
    <scope>NUCLEOTIDE SEQUENCE [LARGE SCALE GENOMIC DNA]</scope>
    <source>
        <strain evidence="2 3">LCS9</strain>
    </source>
</reference>
<organism evidence="2 3">
    <name type="scientific">Flavisolibacter tropicus</name>
    <dbReference type="NCBI Taxonomy" id="1492898"/>
    <lineage>
        <taxon>Bacteria</taxon>
        <taxon>Pseudomonadati</taxon>
        <taxon>Bacteroidota</taxon>
        <taxon>Chitinophagia</taxon>
        <taxon>Chitinophagales</taxon>
        <taxon>Chitinophagaceae</taxon>
        <taxon>Flavisolibacter</taxon>
    </lineage>
</organism>
<feature type="compositionally biased region" description="Basic and acidic residues" evidence="1">
    <location>
        <begin position="55"/>
        <end position="67"/>
    </location>
</feature>
<evidence type="ECO:0000313" key="2">
    <source>
        <dbReference type="EMBL" id="ANE51518.1"/>
    </source>
</evidence>
<dbReference type="AlphaFoldDB" id="A0A172TX26"/>
<dbReference type="Proteomes" id="UP000077177">
    <property type="component" value="Chromosome"/>
</dbReference>
<evidence type="ECO:0000313" key="3">
    <source>
        <dbReference type="Proteomes" id="UP000077177"/>
    </source>
</evidence>
<keyword evidence="3" id="KW-1185">Reference proteome</keyword>
<name>A0A172TX26_9BACT</name>
<accession>A0A172TX26</accession>
<feature type="region of interest" description="Disordered" evidence="1">
    <location>
        <begin position="1"/>
        <end position="67"/>
    </location>
</feature>
<feature type="compositionally biased region" description="Basic and acidic residues" evidence="1">
    <location>
        <begin position="22"/>
        <end position="39"/>
    </location>
</feature>
<reference evidence="3" key="1">
    <citation type="submission" date="2015-01" db="EMBL/GenBank/DDBJ databases">
        <title>Flavisolibacter sp./LCS9/ whole genome sequencing.</title>
        <authorList>
            <person name="Kim M.K."/>
            <person name="Srinivasan S."/>
            <person name="Lee J.-J."/>
        </authorList>
    </citation>
    <scope>NUCLEOTIDE SEQUENCE [LARGE SCALE GENOMIC DNA]</scope>
    <source>
        <strain evidence="3">LCS9</strain>
    </source>
</reference>
<evidence type="ECO:0000256" key="1">
    <source>
        <dbReference type="SAM" id="MobiDB-lite"/>
    </source>
</evidence>
<dbReference type="EMBL" id="CP011390">
    <property type="protein sequence ID" value="ANE51518.1"/>
    <property type="molecule type" value="Genomic_DNA"/>
</dbReference>
<dbReference type="KEGG" id="fla:SY85_14400"/>
<protein>
    <submittedName>
        <fullName evidence="2">Uncharacterized protein</fullName>
    </submittedName>
</protein>
<sequence>MLPLVANPECSKDQAQHAPAPKGERQRCWEPQRHGEQGETQRMCGPQITQINAEEGSHRAKEERREY</sequence>